<evidence type="ECO:0000313" key="3">
    <source>
        <dbReference type="Proteomes" id="UP001054821"/>
    </source>
</evidence>
<feature type="region of interest" description="Disordered" evidence="1">
    <location>
        <begin position="39"/>
        <end position="58"/>
    </location>
</feature>
<sequence length="123" mass="14001">MLVKEAFVRAYAEMVHPMASQDMWPKCNLAPLLLSKYHNQPRKPRKKGIKSAAEPLPTYNPNATKLPMYDMEIKRSICNQAGHNMRRCLKAKEGQFGSQVFPTSGLCQCLFQIIKNSQKNTMS</sequence>
<dbReference type="Proteomes" id="UP001054821">
    <property type="component" value="Chromosome 1"/>
</dbReference>
<keyword evidence="3" id="KW-1185">Reference proteome</keyword>
<proteinExistence type="predicted"/>
<dbReference type="EMBL" id="JAJFAZ020000001">
    <property type="protein sequence ID" value="KAI5351156.1"/>
    <property type="molecule type" value="Genomic_DNA"/>
</dbReference>
<evidence type="ECO:0000256" key="1">
    <source>
        <dbReference type="SAM" id="MobiDB-lite"/>
    </source>
</evidence>
<dbReference type="AlphaFoldDB" id="A0AAD4ZN99"/>
<reference evidence="2 3" key="1">
    <citation type="journal article" date="2022" name="G3 (Bethesda)">
        <title>Whole-genome sequence and methylome profiling of the almond [Prunus dulcis (Mill.) D.A. Webb] cultivar 'Nonpareil'.</title>
        <authorList>
            <person name="D'Amico-Willman K.M."/>
            <person name="Ouma W.Z."/>
            <person name="Meulia T."/>
            <person name="Sideli G.M."/>
            <person name="Gradziel T.M."/>
            <person name="Fresnedo-Ramirez J."/>
        </authorList>
    </citation>
    <scope>NUCLEOTIDE SEQUENCE [LARGE SCALE GENOMIC DNA]</scope>
    <source>
        <strain evidence="2">Clone GOH B32 T37-40</strain>
    </source>
</reference>
<organism evidence="2 3">
    <name type="scientific">Prunus dulcis</name>
    <name type="common">Almond</name>
    <name type="synonym">Amygdalus dulcis</name>
    <dbReference type="NCBI Taxonomy" id="3755"/>
    <lineage>
        <taxon>Eukaryota</taxon>
        <taxon>Viridiplantae</taxon>
        <taxon>Streptophyta</taxon>
        <taxon>Embryophyta</taxon>
        <taxon>Tracheophyta</taxon>
        <taxon>Spermatophyta</taxon>
        <taxon>Magnoliopsida</taxon>
        <taxon>eudicotyledons</taxon>
        <taxon>Gunneridae</taxon>
        <taxon>Pentapetalae</taxon>
        <taxon>rosids</taxon>
        <taxon>fabids</taxon>
        <taxon>Rosales</taxon>
        <taxon>Rosaceae</taxon>
        <taxon>Amygdaloideae</taxon>
        <taxon>Amygdaleae</taxon>
        <taxon>Prunus</taxon>
    </lineage>
</organism>
<comment type="caution">
    <text evidence="2">The sequence shown here is derived from an EMBL/GenBank/DDBJ whole genome shotgun (WGS) entry which is preliminary data.</text>
</comment>
<protein>
    <submittedName>
        <fullName evidence="2">Uncharacterized protein</fullName>
    </submittedName>
</protein>
<gene>
    <name evidence="2" type="ORF">L3X38_004047</name>
</gene>
<evidence type="ECO:0000313" key="2">
    <source>
        <dbReference type="EMBL" id="KAI5351156.1"/>
    </source>
</evidence>
<name>A0AAD4ZN99_PRUDU</name>
<feature type="compositionally biased region" description="Basic residues" evidence="1">
    <location>
        <begin position="39"/>
        <end position="49"/>
    </location>
</feature>
<accession>A0AAD4ZN99</accession>